<protein>
    <submittedName>
        <fullName evidence="2">Malto-oligosyltrehalose synthase</fullName>
    </submittedName>
</protein>
<evidence type="ECO:0000313" key="2">
    <source>
        <dbReference type="EMBL" id="EQD31641.1"/>
    </source>
</evidence>
<feature type="domain" description="Glycosyl hydrolase family 13 catalytic" evidence="1">
    <location>
        <begin position="7"/>
        <end position="80"/>
    </location>
</feature>
<reference evidence="2" key="2">
    <citation type="journal article" date="2014" name="ISME J.">
        <title>Microbial stratification in low pH oxic and suboxic macroscopic growths along an acid mine drainage.</title>
        <authorList>
            <person name="Mendez-Garcia C."/>
            <person name="Mesa V."/>
            <person name="Sprenger R.R."/>
            <person name="Richter M."/>
            <person name="Diez M.S."/>
            <person name="Solano J."/>
            <person name="Bargiela R."/>
            <person name="Golyshina O.V."/>
            <person name="Manteca A."/>
            <person name="Ramos J.L."/>
            <person name="Gallego J.R."/>
            <person name="Llorente I."/>
            <person name="Martins Dos Santos V.A."/>
            <person name="Jensen O.N."/>
            <person name="Pelaez A.I."/>
            <person name="Sanchez J."/>
            <person name="Ferrer M."/>
        </authorList>
    </citation>
    <scope>NUCLEOTIDE SEQUENCE</scope>
</reference>
<dbReference type="InterPro" id="IPR006047">
    <property type="entry name" value="GH13_cat_dom"/>
</dbReference>
<dbReference type="PANTHER" id="PTHR10357">
    <property type="entry name" value="ALPHA-AMYLASE FAMILY MEMBER"/>
    <property type="match status" value="1"/>
</dbReference>
<proteinExistence type="predicted"/>
<dbReference type="SUPFAM" id="SSF51445">
    <property type="entry name" value="(Trans)glycosidases"/>
    <property type="match status" value="1"/>
</dbReference>
<sequence length="281" mass="31367">MAARSGSQHGYDGIDPARLWPDLGTEADWRALADEARAGGLGLVADIVPNHLAASDENAAWWEVLRLGPAASTASWFDIDWQPHPVTGRPCVVLPVLPSTLPEAIRDGTLTVSSEGPDPVIRLRDGGRFPTTPETEPLARAILDGSDRSAPAPTDRWLDLLDRQHYRLVPYWEGHRSVNYRRFFQVNDLVGLRVEDPTVFDAVHRRILDWVARGDLVGVRVDHIDGLFEPRRYLERLRESITARCPGPFAIWVEKILLGDEPLRPNWPVEGSTGYDALARL</sequence>
<dbReference type="EMBL" id="AUZY01012049">
    <property type="protein sequence ID" value="EQD31641.1"/>
    <property type="molecule type" value="Genomic_DNA"/>
</dbReference>
<comment type="caution">
    <text evidence="2">The sequence shown here is derived from an EMBL/GenBank/DDBJ whole genome shotgun (WGS) entry which is preliminary data.</text>
</comment>
<dbReference type="PANTHER" id="PTHR10357:SF216">
    <property type="entry name" value="MALTOOLIGOSYL TREHALOSE SYNTHASE-RELATED"/>
    <property type="match status" value="1"/>
</dbReference>
<dbReference type="GO" id="GO:0030980">
    <property type="term" value="P:alpha-glucan catabolic process"/>
    <property type="evidence" value="ECO:0007669"/>
    <property type="project" value="TreeGrafter"/>
</dbReference>
<feature type="non-terminal residue" evidence="2">
    <location>
        <position position="281"/>
    </location>
</feature>
<dbReference type="Pfam" id="PF00128">
    <property type="entry name" value="Alpha-amylase"/>
    <property type="match status" value="1"/>
</dbReference>
<name>T0Y904_9ZZZZ</name>
<dbReference type="InterPro" id="IPR017853">
    <property type="entry name" value="GH"/>
</dbReference>
<dbReference type="GO" id="GO:0005992">
    <property type="term" value="P:trehalose biosynthetic process"/>
    <property type="evidence" value="ECO:0007669"/>
    <property type="project" value="TreeGrafter"/>
</dbReference>
<dbReference type="AlphaFoldDB" id="T0Y904"/>
<dbReference type="Gene3D" id="3.30.1590.10">
    <property type="entry name" value="Maltooligosyl trehalose synthase, domain 2"/>
    <property type="match status" value="1"/>
</dbReference>
<evidence type="ECO:0000259" key="1">
    <source>
        <dbReference type="Pfam" id="PF00128"/>
    </source>
</evidence>
<dbReference type="GO" id="GO:0047470">
    <property type="term" value="F:(1,4)-alpha-D-glucan 1-alpha-D-glucosylmutase activity"/>
    <property type="evidence" value="ECO:0007669"/>
    <property type="project" value="TreeGrafter"/>
</dbReference>
<reference evidence="2" key="1">
    <citation type="submission" date="2013-08" db="EMBL/GenBank/DDBJ databases">
        <authorList>
            <person name="Mendez C."/>
            <person name="Richter M."/>
            <person name="Ferrer M."/>
            <person name="Sanchez J."/>
        </authorList>
    </citation>
    <scope>NUCLEOTIDE SEQUENCE</scope>
</reference>
<organism evidence="2">
    <name type="scientific">mine drainage metagenome</name>
    <dbReference type="NCBI Taxonomy" id="410659"/>
    <lineage>
        <taxon>unclassified sequences</taxon>
        <taxon>metagenomes</taxon>
        <taxon>ecological metagenomes</taxon>
    </lineage>
</organism>
<accession>T0Y904</accession>
<gene>
    <name evidence="2" type="ORF">B1B_18027</name>
</gene>
<dbReference type="Gene3D" id="3.20.20.80">
    <property type="entry name" value="Glycosidases"/>
    <property type="match status" value="1"/>
</dbReference>